<evidence type="ECO:0000313" key="1">
    <source>
        <dbReference type="EMBL" id="HIX75410.1"/>
    </source>
</evidence>
<name>A0A9D1XCD5_9BACT</name>
<evidence type="ECO:0000313" key="2">
    <source>
        <dbReference type="Proteomes" id="UP000886740"/>
    </source>
</evidence>
<dbReference type="EMBL" id="DXEL01000070">
    <property type="protein sequence ID" value="HIX75410.1"/>
    <property type="molecule type" value="Genomic_DNA"/>
</dbReference>
<dbReference type="InterPro" id="IPR025455">
    <property type="entry name" value="DUF4276"/>
</dbReference>
<gene>
    <name evidence="1" type="ORF">H9977_10325</name>
</gene>
<protein>
    <submittedName>
        <fullName evidence="1">DUF4276 family protein</fullName>
    </submittedName>
</protein>
<comment type="caution">
    <text evidence="1">The sequence shown here is derived from an EMBL/GenBank/DDBJ whole genome shotgun (WGS) entry which is preliminary data.</text>
</comment>
<reference evidence="1" key="1">
    <citation type="journal article" date="2021" name="PeerJ">
        <title>Extensive microbial diversity within the chicken gut microbiome revealed by metagenomics and culture.</title>
        <authorList>
            <person name="Gilroy R."/>
            <person name="Ravi A."/>
            <person name="Getino M."/>
            <person name="Pursley I."/>
            <person name="Horton D.L."/>
            <person name="Alikhan N.F."/>
            <person name="Baker D."/>
            <person name="Gharbi K."/>
            <person name="Hall N."/>
            <person name="Watson M."/>
            <person name="Adriaenssens E.M."/>
            <person name="Foster-Nyarko E."/>
            <person name="Jarju S."/>
            <person name="Secka A."/>
            <person name="Antonio M."/>
            <person name="Oren A."/>
            <person name="Chaudhuri R.R."/>
            <person name="La Ragione R."/>
            <person name="Hildebrand F."/>
            <person name="Pallen M.J."/>
        </authorList>
    </citation>
    <scope>NUCLEOTIDE SEQUENCE</scope>
    <source>
        <strain evidence="1">ChiGjej6B6-14162</strain>
    </source>
</reference>
<sequence length="213" mass="24228">MREVYLAGEDEVTKAIIRRTLAEYAPNLRVKNELPARGGELKKKIENFNNLSSKVPVILLTDLDAENCAPTAKERLLDGIKQEDHFIVNIAVDEAEAWLMADREGFAKYLGVAVEKMPSSELQKQGGRKPLKEMKIPLKASYFLTHTLAFESNKKDIRERVGTSGKNCKGKEYNTTLVPFIEKDWNVETAKENSDSLRRMIERLRKLNDTCVE</sequence>
<organism evidence="1 2">
    <name type="scientific">Candidatus Parabacteroides intestinipullorum</name>
    <dbReference type="NCBI Taxonomy" id="2838723"/>
    <lineage>
        <taxon>Bacteria</taxon>
        <taxon>Pseudomonadati</taxon>
        <taxon>Bacteroidota</taxon>
        <taxon>Bacteroidia</taxon>
        <taxon>Bacteroidales</taxon>
        <taxon>Tannerellaceae</taxon>
        <taxon>Parabacteroides</taxon>
    </lineage>
</organism>
<dbReference type="Proteomes" id="UP000886740">
    <property type="component" value="Unassembled WGS sequence"/>
</dbReference>
<dbReference type="Pfam" id="PF14103">
    <property type="entry name" value="DUF4276"/>
    <property type="match status" value="1"/>
</dbReference>
<proteinExistence type="predicted"/>
<accession>A0A9D1XCD5</accession>
<dbReference type="AlphaFoldDB" id="A0A9D1XCD5"/>
<reference evidence="1" key="2">
    <citation type="submission" date="2021-04" db="EMBL/GenBank/DDBJ databases">
        <authorList>
            <person name="Gilroy R."/>
        </authorList>
    </citation>
    <scope>NUCLEOTIDE SEQUENCE</scope>
    <source>
        <strain evidence="1">ChiGjej6B6-14162</strain>
    </source>
</reference>